<keyword evidence="7" id="KW-1185">Reference proteome</keyword>
<dbReference type="Proteomes" id="UP000005244">
    <property type="component" value="Unassembled WGS sequence"/>
</dbReference>
<name>J4WBQ1_9FIRM</name>
<dbReference type="GO" id="GO:0005975">
    <property type="term" value="P:carbohydrate metabolic process"/>
    <property type="evidence" value="ECO:0007669"/>
    <property type="project" value="InterPro"/>
</dbReference>
<dbReference type="RefSeq" id="WP_009530821.1">
    <property type="nucleotide sequence ID" value="NZ_ALNK01000016.1"/>
</dbReference>
<evidence type="ECO:0000256" key="3">
    <source>
        <dbReference type="SAM" id="MobiDB-lite"/>
    </source>
</evidence>
<keyword evidence="1" id="KW-0479">Metal-binding</keyword>
<evidence type="ECO:0000313" key="7">
    <source>
        <dbReference type="Proteomes" id="UP000005244"/>
    </source>
</evidence>
<reference evidence="6 7" key="1">
    <citation type="submission" date="2012-07" db="EMBL/GenBank/DDBJ databases">
        <authorList>
            <person name="Durkin A.S."/>
            <person name="McCorrison J."/>
            <person name="Torralba M."/>
            <person name="Gillis M."/>
            <person name="Methe B."/>
            <person name="Sutton G."/>
            <person name="Nelson K.E."/>
        </authorList>
    </citation>
    <scope>NUCLEOTIDE SEQUENCE [LARGE SCALE GENOMIC DNA]</scope>
    <source>
        <strain evidence="6 7">OBRC8</strain>
    </source>
</reference>
<evidence type="ECO:0000256" key="1">
    <source>
        <dbReference type="ARBA" id="ARBA00022723"/>
    </source>
</evidence>
<dbReference type="PATRIC" id="fig|796941.3.peg.982"/>
<evidence type="ECO:0000313" key="6">
    <source>
        <dbReference type="EMBL" id="EJU22986.1"/>
    </source>
</evidence>
<dbReference type="InterPro" id="IPR050248">
    <property type="entry name" value="Polysacc_deacetylase_ArnD"/>
</dbReference>
<protein>
    <submittedName>
        <fullName evidence="6">Polysaccharide deacetylase</fullName>
    </submittedName>
</protein>
<feature type="compositionally biased region" description="Polar residues" evidence="3">
    <location>
        <begin position="90"/>
        <end position="100"/>
    </location>
</feature>
<dbReference type="InterPro" id="IPR002509">
    <property type="entry name" value="NODB_dom"/>
</dbReference>
<dbReference type="AlphaFoldDB" id="J4WBQ1"/>
<keyword evidence="4" id="KW-0472">Membrane</keyword>
<feature type="compositionally biased region" description="Basic and acidic residues" evidence="3">
    <location>
        <begin position="46"/>
        <end position="69"/>
    </location>
</feature>
<evidence type="ECO:0000256" key="2">
    <source>
        <dbReference type="ARBA" id="ARBA00022801"/>
    </source>
</evidence>
<dbReference type="PANTHER" id="PTHR10587">
    <property type="entry name" value="GLYCOSYL TRANSFERASE-RELATED"/>
    <property type="match status" value="1"/>
</dbReference>
<organism evidence="6 7">
    <name type="scientific">Peptoanaerobacter stomatis</name>
    <dbReference type="NCBI Taxonomy" id="796937"/>
    <lineage>
        <taxon>Bacteria</taxon>
        <taxon>Bacillati</taxon>
        <taxon>Bacillota</taxon>
        <taxon>Clostridia</taxon>
        <taxon>Peptostreptococcales</taxon>
        <taxon>Filifactoraceae</taxon>
        <taxon>Peptoanaerobacter</taxon>
    </lineage>
</organism>
<proteinExistence type="predicted"/>
<feature type="region of interest" description="Disordered" evidence="3">
    <location>
        <begin position="43"/>
        <end position="100"/>
    </location>
</feature>
<gene>
    <name evidence="6" type="ORF">HMPREF1143_0681</name>
</gene>
<keyword evidence="4" id="KW-0812">Transmembrane</keyword>
<keyword evidence="2" id="KW-0378">Hydrolase</keyword>
<evidence type="ECO:0000259" key="5">
    <source>
        <dbReference type="PROSITE" id="PS51677"/>
    </source>
</evidence>
<feature type="transmembrane region" description="Helical" evidence="4">
    <location>
        <begin position="15"/>
        <end position="36"/>
    </location>
</feature>
<dbReference type="PANTHER" id="PTHR10587:SF133">
    <property type="entry name" value="CHITIN DEACETYLASE 1-RELATED"/>
    <property type="match status" value="1"/>
</dbReference>
<dbReference type="Pfam" id="PF01522">
    <property type="entry name" value="Polysacc_deac_1"/>
    <property type="match status" value="1"/>
</dbReference>
<dbReference type="EMBL" id="ALNK01000016">
    <property type="protein sequence ID" value="EJU22986.1"/>
    <property type="molecule type" value="Genomic_DNA"/>
</dbReference>
<sequence>MSNLNYKKKRKNQSYTRLIIIIAVIIATLLLAVKFVQSFNSNKKTSKNDTKVETDVSKNGENDKTKADESSNSQDSEAVDEKSKEEPQIDPTSQKPGTSHNYEAEAWAYSCKDVNNWILNPSTYTGTDKLVFLTFDDGPSSSLTPIVLDTLKNYGVHGTFFIVGRSADQDYAKPLLEREMKEGHAVGLHSYTHEYSNLYPNRVGSVENVLAEIDQNMKAIRKSLGEDFKTTIFRYPGGHMSWKGLTPVDEALAQQNIYNIDWNVLTGDAEAKGSRRDLQGALDNIKEDMAMYGGSPKVVVVLMHDIKQKSVDALPQIIEYYNSLGYKFGILS</sequence>
<comment type="caution">
    <text evidence="6">The sequence shown here is derived from an EMBL/GenBank/DDBJ whole genome shotgun (WGS) entry which is preliminary data.</text>
</comment>
<dbReference type="GO" id="GO:0016020">
    <property type="term" value="C:membrane"/>
    <property type="evidence" value="ECO:0007669"/>
    <property type="project" value="TreeGrafter"/>
</dbReference>
<accession>J4WBQ1</accession>
<evidence type="ECO:0000256" key="4">
    <source>
        <dbReference type="SAM" id="Phobius"/>
    </source>
</evidence>
<dbReference type="SUPFAM" id="SSF88713">
    <property type="entry name" value="Glycoside hydrolase/deacetylase"/>
    <property type="match status" value="1"/>
</dbReference>
<feature type="domain" description="NodB homology" evidence="5">
    <location>
        <begin position="129"/>
        <end position="329"/>
    </location>
</feature>
<keyword evidence="4" id="KW-1133">Transmembrane helix</keyword>
<dbReference type="PROSITE" id="PS51677">
    <property type="entry name" value="NODB"/>
    <property type="match status" value="1"/>
</dbReference>
<dbReference type="Gene3D" id="3.20.20.370">
    <property type="entry name" value="Glycoside hydrolase/deacetylase"/>
    <property type="match status" value="1"/>
</dbReference>
<dbReference type="GO" id="GO:0016810">
    <property type="term" value="F:hydrolase activity, acting on carbon-nitrogen (but not peptide) bonds"/>
    <property type="evidence" value="ECO:0007669"/>
    <property type="project" value="InterPro"/>
</dbReference>
<dbReference type="GO" id="GO:0046872">
    <property type="term" value="F:metal ion binding"/>
    <property type="evidence" value="ECO:0007669"/>
    <property type="project" value="UniProtKB-KW"/>
</dbReference>
<dbReference type="InterPro" id="IPR011330">
    <property type="entry name" value="Glyco_hydro/deAcase_b/a-brl"/>
</dbReference>
<dbReference type="CDD" id="cd10944">
    <property type="entry name" value="CE4_SmPgdA_like"/>
    <property type="match status" value="1"/>
</dbReference>